<reference evidence="2" key="1">
    <citation type="submission" date="2015-06" db="EMBL/GenBank/DDBJ databases">
        <title>Complete genome sequence and metabolic analysis of phthalate degradation pathway in Gordonia sp. QH-11.</title>
        <authorList>
            <person name="Jin D."/>
            <person name="Kong X."/>
            <person name="Bai Z."/>
        </authorList>
    </citation>
    <scope>NUCLEOTIDE SEQUENCE [LARGE SCALE GENOMIC DNA]</scope>
    <source>
        <strain evidence="2">QH-11</strain>
    </source>
</reference>
<dbReference type="KEGG" id="goq:ACH46_03665"/>
<organism evidence="1 2">
    <name type="scientific">Gordonia phthalatica</name>
    <dbReference type="NCBI Taxonomy" id="1136941"/>
    <lineage>
        <taxon>Bacteria</taxon>
        <taxon>Bacillati</taxon>
        <taxon>Actinomycetota</taxon>
        <taxon>Actinomycetes</taxon>
        <taxon>Mycobacteriales</taxon>
        <taxon>Gordoniaceae</taxon>
        <taxon>Gordonia</taxon>
    </lineage>
</organism>
<dbReference type="Proteomes" id="UP000063789">
    <property type="component" value="Chromosome"/>
</dbReference>
<dbReference type="OrthoDB" id="4539099at2"/>
<sequence>MNSDVDPEWAAEPQWKVTYIAQRVAASGGVVRDRGLPPASWYLTPWEVDAVLAEGSDFGQLVNRNDPRLPRPVSAHAGPAVVTLTCTRCGYTADAPSDFRSQHPTCLQAVSAPAEPVPAQPERNYADPSCREAWMAAAQTGTLVEGIDAGWPSRDREVLEPWTVELSFDVDAYSREHAEQIANLLAMITGGRISGLS</sequence>
<gene>
    <name evidence="1" type="ORF">ACH46_03665</name>
</gene>
<accession>A0A0N9MZU5</accession>
<dbReference type="PATRIC" id="fig|1136941.3.peg.744"/>
<name>A0A0N9MZU5_9ACTN</name>
<dbReference type="AlphaFoldDB" id="A0A0N9MZU5"/>
<evidence type="ECO:0000313" key="2">
    <source>
        <dbReference type="Proteomes" id="UP000063789"/>
    </source>
</evidence>
<reference evidence="1 2" key="2">
    <citation type="journal article" date="2017" name="Int. J. Syst. Evol. Microbiol.">
        <title>Gordonia phthalatica sp. nov., a di-n-butyl phthalate-degrading bacterium isolated from activated sludge.</title>
        <authorList>
            <person name="Jin D."/>
            <person name="Kong X."/>
            <person name="Jia M."/>
            <person name="Yu X."/>
            <person name="Wang X."/>
            <person name="Zhuang X."/>
            <person name="Deng Y."/>
            <person name="Bai Z."/>
        </authorList>
    </citation>
    <scope>NUCLEOTIDE SEQUENCE [LARGE SCALE GENOMIC DNA]</scope>
    <source>
        <strain evidence="1 2">QH-11</strain>
    </source>
</reference>
<keyword evidence="2" id="KW-1185">Reference proteome</keyword>
<protein>
    <submittedName>
        <fullName evidence="1">Uncharacterized protein</fullName>
    </submittedName>
</protein>
<evidence type="ECO:0000313" key="1">
    <source>
        <dbReference type="EMBL" id="ALG83772.1"/>
    </source>
</evidence>
<dbReference type="RefSeq" id="WP_062391729.1">
    <property type="nucleotide sequence ID" value="NZ_CP011853.1"/>
</dbReference>
<proteinExistence type="predicted"/>
<dbReference type="EMBL" id="CP011853">
    <property type="protein sequence ID" value="ALG83772.1"/>
    <property type="molecule type" value="Genomic_DNA"/>
</dbReference>